<dbReference type="GO" id="GO:0005886">
    <property type="term" value="C:plasma membrane"/>
    <property type="evidence" value="ECO:0007669"/>
    <property type="project" value="UniProtKB-SubCell"/>
</dbReference>
<dbReference type="InterPro" id="IPR020846">
    <property type="entry name" value="MFS_dom"/>
</dbReference>
<dbReference type="RefSeq" id="WP_113888011.1">
    <property type="nucleotide sequence ID" value="NZ_QNRK01000004.1"/>
</dbReference>
<feature type="transmembrane region" description="Helical" evidence="8">
    <location>
        <begin position="83"/>
        <end position="102"/>
    </location>
</feature>
<proteinExistence type="inferred from homology"/>
<evidence type="ECO:0000256" key="1">
    <source>
        <dbReference type="ARBA" id="ARBA00004651"/>
    </source>
</evidence>
<feature type="transmembrane region" description="Helical" evidence="8">
    <location>
        <begin position="479"/>
        <end position="496"/>
    </location>
</feature>
<keyword evidence="6 8" id="KW-1133">Transmembrane helix</keyword>
<feature type="transmembrane region" description="Helical" evidence="8">
    <location>
        <begin position="233"/>
        <end position="250"/>
    </location>
</feature>
<dbReference type="Pfam" id="PF07690">
    <property type="entry name" value="MFS_1"/>
    <property type="match status" value="1"/>
</dbReference>
<feature type="transmembrane region" description="Helical" evidence="8">
    <location>
        <begin position="108"/>
        <end position="130"/>
    </location>
</feature>
<feature type="transmembrane region" description="Helical" evidence="8">
    <location>
        <begin position="373"/>
        <end position="392"/>
    </location>
</feature>
<evidence type="ECO:0000256" key="4">
    <source>
        <dbReference type="ARBA" id="ARBA00022475"/>
    </source>
</evidence>
<dbReference type="InterPro" id="IPR011701">
    <property type="entry name" value="MFS"/>
</dbReference>
<dbReference type="InterPro" id="IPR036259">
    <property type="entry name" value="MFS_trans_sf"/>
</dbReference>
<evidence type="ECO:0000259" key="9">
    <source>
        <dbReference type="PROSITE" id="PS50850"/>
    </source>
</evidence>
<feature type="domain" description="Major facilitator superfamily (MFS) profile" evidence="9">
    <location>
        <begin position="17"/>
        <end position="501"/>
    </location>
</feature>
<sequence>MNRPLYETITPGVRWALTVCIMMATVMQALDTTIANVALPYMQGSLSTTQDQINWVLTSYIVSAAIMTSPLGWMATRVGRKKLFIVCTAGFTVASMLCGVALSIEQMVAYRVLQGVFGAALVPLSQAVMLDIFPPNRRGSAMAIWGMGVMLGPIMGPTLGGWLTDSYSWRWVFFVNLPFGILTTAGLWAFMSETPTRRDIPFSWFGFLSLSLGIGSLQMMLDRGEQLGWFDSPEVVAEGVLSVVGFYFFLADVFTSKRPFISVRIFRDWNFSIALIFMFLIGIILLATMALVTPFIQNLLGYPVLSSGYLLGTRGIGTFVAMFLVGRLSGKVDSRLLIFIGLVLATASLWQMVGWSLDVSARTIAVNSVMQGFGLGFVFVPLNTLAFASLPAELRTEGAALWTLIRNIGSSVGISVVIAQLTTMITIYHSQIVERVTPFSDALHMPNAASLAGPGLANLEMLEAMVTQQAAAMAYSNDFLLMTLVSLSAFPLLALIRSPKVAPVAAKGEAAHAVMD</sequence>
<dbReference type="PROSITE" id="PS50850">
    <property type="entry name" value="MFS"/>
    <property type="match status" value="1"/>
</dbReference>
<feature type="transmembrane region" description="Helical" evidence="8">
    <location>
        <begin position="404"/>
        <end position="428"/>
    </location>
</feature>
<dbReference type="GO" id="GO:0022857">
    <property type="term" value="F:transmembrane transporter activity"/>
    <property type="evidence" value="ECO:0007669"/>
    <property type="project" value="InterPro"/>
</dbReference>
<comment type="caution">
    <text evidence="10">The sequence shown here is derived from an EMBL/GenBank/DDBJ whole genome shotgun (WGS) entry which is preliminary data.</text>
</comment>
<dbReference type="AlphaFoldDB" id="A0A366FRI1"/>
<evidence type="ECO:0000313" key="11">
    <source>
        <dbReference type="Proteomes" id="UP000253529"/>
    </source>
</evidence>
<comment type="similarity">
    <text evidence="2">Belongs to the major facilitator superfamily. EmrB family.</text>
</comment>
<feature type="transmembrane region" description="Helical" evidence="8">
    <location>
        <begin position="202"/>
        <end position="221"/>
    </location>
</feature>
<protein>
    <submittedName>
        <fullName evidence="10">DHA2 family multidrug resistance protein</fullName>
    </submittedName>
</protein>
<dbReference type="NCBIfam" id="TIGR00711">
    <property type="entry name" value="efflux_EmrB"/>
    <property type="match status" value="1"/>
</dbReference>
<gene>
    <name evidence="10" type="ORF">DFR50_10443</name>
</gene>
<keyword evidence="4" id="KW-1003">Cell membrane</keyword>
<evidence type="ECO:0000313" key="10">
    <source>
        <dbReference type="EMBL" id="RBP16766.1"/>
    </source>
</evidence>
<comment type="subcellular location">
    <subcellularLocation>
        <location evidence="1">Cell membrane</location>
        <topology evidence="1">Multi-pass membrane protein</topology>
    </subcellularLocation>
</comment>
<dbReference type="InterPro" id="IPR004638">
    <property type="entry name" value="EmrB-like"/>
</dbReference>
<evidence type="ECO:0000256" key="3">
    <source>
        <dbReference type="ARBA" id="ARBA00022448"/>
    </source>
</evidence>
<feature type="transmembrane region" description="Helical" evidence="8">
    <location>
        <begin position="271"/>
        <end position="296"/>
    </location>
</feature>
<dbReference type="Gene3D" id="1.20.1250.20">
    <property type="entry name" value="MFS general substrate transporter like domains"/>
    <property type="match status" value="1"/>
</dbReference>
<name>A0A366FRI1_9HYPH</name>
<feature type="transmembrane region" description="Helical" evidence="8">
    <location>
        <begin position="302"/>
        <end position="324"/>
    </location>
</feature>
<keyword evidence="11" id="KW-1185">Reference proteome</keyword>
<dbReference type="SUPFAM" id="SSF103473">
    <property type="entry name" value="MFS general substrate transporter"/>
    <property type="match status" value="1"/>
</dbReference>
<evidence type="ECO:0000256" key="2">
    <source>
        <dbReference type="ARBA" id="ARBA00008537"/>
    </source>
</evidence>
<accession>A0A366FRI1</accession>
<dbReference type="EMBL" id="QNRK01000004">
    <property type="protein sequence ID" value="RBP16766.1"/>
    <property type="molecule type" value="Genomic_DNA"/>
</dbReference>
<feature type="transmembrane region" description="Helical" evidence="8">
    <location>
        <begin position="55"/>
        <end position="76"/>
    </location>
</feature>
<evidence type="ECO:0000256" key="8">
    <source>
        <dbReference type="SAM" id="Phobius"/>
    </source>
</evidence>
<feature type="transmembrane region" description="Helical" evidence="8">
    <location>
        <begin position="142"/>
        <end position="163"/>
    </location>
</feature>
<dbReference type="PANTHER" id="PTHR42718:SF9">
    <property type="entry name" value="MAJOR FACILITATOR SUPERFAMILY MULTIDRUG TRANSPORTER MFSC"/>
    <property type="match status" value="1"/>
</dbReference>
<dbReference type="OrthoDB" id="9812221at2"/>
<organism evidence="10 11">
    <name type="scientific">Roseiarcus fermentans</name>
    <dbReference type="NCBI Taxonomy" id="1473586"/>
    <lineage>
        <taxon>Bacteria</taxon>
        <taxon>Pseudomonadati</taxon>
        <taxon>Pseudomonadota</taxon>
        <taxon>Alphaproteobacteria</taxon>
        <taxon>Hyphomicrobiales</taxon>
        <taxon>Roseiarcaceae</taxon>
        <taxon>Roseiarcus</taxon>
    </lineage>
</organism>
<keyword evidence="3" id="KW-0813">Transport</keyword>
<evidence type="ECO:0000256" key="5">
    <source>
        <dbReference type="ARBA" id="ARBA00022692"/>
    </source>
</evidence>
<dbReference type="Proteomes" id="UP000253529">
    <property type="component" value="Unassembled WGS sequence"/>
</dbReference>
<reference evidence="10 11" key="1">
    <citation type="submission" date="2018-06" db="EMBL/GenBank/DDBJ databases">
        <title>Genomic Encyclopedia of Type Strains, Phase IV (KMG-IV): sequencing the most valuable type-strain genomes for metagenomic binning, comparative biology and taxonomic classification.</title>
        <authorList>
            <person name="Goeker M."/>
        </authorList>
    </citation>
    <scope>NUCLEOTIDE SEQUENCE [LARGE SCALE GENOMIC DNA]</scope>
    <source>
        <strain evidence="10 11">DSM 24875</strain>
    </source>
</reference>
<dbReference type="Gene3D" id="1.20.1720.10">
    <property type="entry name" value="Multidrug resistance protein D"/>
    <property type="match status" value="1"/>
</dbReference>
<keyword evidence="7 8" id="KW-0472">Membrane</keyword>
<dbReference type="CDD" id="cd17503">
    <property type="entry name" value="MFS_LmrB_MDR_like"/>
    <property type="match status" value="1"/>
</dbReference>
<feature type="transmembrane region" description="Helical" evidence="8">
    <location>
        <begin position="336"/>
        <end position="353"/>
    </location>
</feature>
<evidence type="ECO:0000256" key="6">
    <source>
        <dbReference type="ARBA" id="ARBA00022989"/>
    </source>
</evidence>
<keyword evidence="5 8" id="KW-0812">Transmembrane</keyword>
<dbReference type="PANTHER" id="PTHR42718">
    <property type="entry name" value="MAJOR FACILITATOR SUPERFAMILY MULTIDRUG TRANSPORTER MFSC"/>
    <property type="match status" value="1"/>
</dbReference>
<feature type="transmembrane region" description="Helical" evidence="8">
    <location>
        <begin position="12"/>
        <end position="35"/>
    </location>
</feature>
<evidence type="ECO:0000256" key="7">
    <source>
        <dbReference type="ARBA" id="ARBA00023136"/>
    </source>
</evidence>
<feature type="transmembrane region" description="Helical" evidence="8">
    <location>
        <begin position="169"/>
        <end position="190"/>
    </location>
</feature>